<gene>
    <name evidence="1" type="ORF">D6858_06775</name>
</gene>
<dbReference type="RefSeq" id="WP_120108496.1">
    <property type="nucleotide sequence ID" value="NZ_RAHJ01000018.1"/>
</dbReference>
<comment type="caution">
    <text evidence="1">The sequence shown here is derived from an EMBL/GenBank/DDBJ whole genome shotgun (WGS) entry which is preliminary data.</text>
</comment>
<proteinExistence type="predicted"/>
<accession>A0A419R163</accession>
<reference evidence="1 2" key="1">
    <citation type="submission" date="2018-09" db="EMBL/GenBank/DDBJ databases">
        <title>Altererythrobacter sp.Ery1 and Ery12, the genome sequencing of novel strains in genus Alterythrobacter.</title>
        <authorList>
            <person name="Cheng H."/>
            <person name="Wu Y.-H."/>
            <person name="Fang C."/>
            <person name="Xu X.-W."/>
        </authorList>
    </citation>
    <scope>NUCLEOTIDE SEQUENCE [LARGE SCALE GENOMIC DNA]</scope>
    <source>
        <strain evidence="1 2">Ery12</strain>
    </source>
</reference>
<name>A0A419R163_9SPHN</name>
<evidence type="ECO:0000313" key="2">
    <source>
        <dbReference type="Proteomes" id="UP000284322"/>
    </source>
</evidence>
<keyword evidence="2" id="KW-1185">Reference proteome</keyword>
<organism evidence="1 2">
    <name type="scientific">Tsuneonella suprasediminis</name>
    <dbReference type="NCBI Taxonomy" id="2306996"/>
    <lineage>
        <taxon>Bacteria</taxon>
        <taxon>Pseudomonadati</taxon>
        <taxon>Pseudomonadota</taxon>
        <taxon>Alphaproteobacteria</taxon>
        <taxon>Sphingomonadales</taxon>
        <taxon>Erythrobacteraceae</taxon>
        <taxon>Tsuneonella</taxon>
    </lineage>
</organism>
<dbReference type="AlphaFoldDB" id="A0A419R163"/>
<dbReference type="OrthoDB" id="9803941at2"/>
<evidence type="ECO:0000313" key="1">
    <source>
        <dbReference type="EMBL" id="RJX67696.1"/>
    </source>
</evidence>
<protein>
    <submittedName>
        <fullName evidence="1">CopG family transcriptional regulator</fullName>
    </submittedName>
</protein>
<sequence length="156" mass="17275">MSKGNRIKHTFRLPPALSKQLADYAGRKRVSQASVVEAAIASFLSPDGSERMEAAFSRRLDRITRQIGKLDYHIEVGNEAFALYLRRWLAVTPAIPAETSAAARADAEKRFDFFVEALARRMETGRHLADDLIRAASEPRLGEIENPDGDGPEPPA</sequence>
<dbReference type="EMBL" id="RAHJ01000018">
    <property type="protein sequence ID" value="RJX67696.1"/>
    <property type="molecule type" value="Genomic_DNA"/>
</dbReference>
<dbReference type="Proteomes" id="UP000284322">
    <property type="component" value="Unassembled WGS sequence"/>
</dbReference>